<evidence type="ECO:0000256" key="4">
    <source>
        <dbReference type="ARBA" id="ARBA00023136"/>
    </source>
</evidence>
<evidence type="ECO:0000256" key="5">
    <source>
        <dbReference type="SAM" id="Phobius"/>
    </source>
</evidence>
<dbReference type="Proteomes" id="UP001302949">
    <property type="component" value="Unassembled WGS sequence"/>
</dbReference>
<evidence type="ECO:0000256" key="3">
    <source>
        <dbReference type="ARBA" id="ARBA00022989"/>
    </source>
</evidence>
<keyword evidence="4 5" id="KW-0472">Membrane</keyword>
<keyword evidence="7" id="KW-1185">Reference proteome</keyword>
<proteinExistence type="predicted"/>
<dbReference type="Pfam" id="PF13564">
    <property type="entry name" value="DoxX_2"/>
    <property type="match status" value="1"/>
</dbReference>
<protein>
    <submittedName>
        <fullName evidence="6">DoxX family protein</fullName>
    </submittedName>
</protein>
<evidence type="ECO:0000256" key="2">
    <source>
        <dbReference type="ARBA" id="ARBA00022692"/>
    </source>
</evidence>
<feature type="transmembrane region" description="Helical" evidence="5">
    <location>
        <begin position="72"/>
        <end position="91"/>
    </location>
</feature>
<keyword evidence="3 5" id="KW-1133">Transmembrane helix</keyword>
<evidence type="ECO:0000313" key="6">
    <source>
        <dbReference type="EMBL" id="MEA5141609.1"/>
    </source>
</evidence>
<sequence>MKSTKITFWVSTTLIFLFEGVMPALTGHTEMAKEGIRHLGYPEYFGLALVICKVTGTLALMIPQVPKRIKEWAYAGFVFDFVFAGLSHWVVDGFNASLALPVVVLIVLMISYFSYHKLNAES</sequence>
<name>A0ABU5QH31_9BACT</name>
<dbReference type="InterPro" id="IPR032808">
    <property type="entry name" value="DoxX"/>
</dbReference>
<accession>A0ABU5QH31</accession>
<evidence type="ECO:0000256" key="1">
    <source>
        <dbReference type="ARBA" id="ARBA00004141"/>
    </source>
</evidence>
<feature type="transmembrane region" description="Helical" evidence="5">
    <location>
        <begin position="97"/>
        <end position="115"/>
    </location>
</feature>
<dbReference type="EMBL" id="JAYFUM010000029">
    <property type="protein sequence ID" value="MEA5141609.1"/>
    <property type="molecule type" value="Genomic_DNA"/>
</dbReference>
<keyword evidence="2 5" id="KW-0812">Transmembrane</keyword>
<feature type="transmembrane region" description="Helical" evidence="5">
    <location>
        <begin position="39"/>
        <end position="60"/>
    </location>
</feature>
<comment type="caution">
    <text evidence="6">The sequence shown here is derived from an EMBL/GenBank/DDBJ whole genome shotgun (WGS) entry which is preliminary data.</text>
</comment>
<comment type="subcellular location">
    <subcellularLocation>
        <location evidence="1">Membrane</location>
        <topology evidence="1">Multi-pass membrane protein</topology>
    </subcellularLocation>
</comment>
<organism evidence="6 7">
    <name type="scientific">Arcicella rigui</name>
    <dbReference type="NCBI Taxonomy" id="797020"/>
    <lineage>
        <taxon>Bacteria</taxon>
        <taxon>Pseudomonadati</taxon>
        <taxon>Bacteroidota</taxon>
        <taxon>Cytophagia</taxon>
        <taxon>Cytophagales</taxon>
        <taxon>Flectobacillaceae</taxon>
        <taxon>Arcicella</taxon>
    </lineage>
</organism>
<evidence type="ECO:0000313" key="7">
    <source>
        <dbReference type="Proteomes" id="UP001302949"/>
    </source>
</evidence>
<gene>
    <name evidence="6" type="ORF">VB248_20815</name>
</gene>
<dbReference type="RefSeq" id="WP_323298764.1">
    <property type="nucleotide sequence ID" value="NZ_JAYFUM010000029.1"/>
</dbReference>
<reference evidence="6 7" key="1">
    <citation type="submission" date="2023-12" db="EMBL/GenBank/DDBJ databases">
        <title>Novel species of the genus Arcicella isolated from rivers.</title>
        <authorList>
            <person name="Lu H."/>
        </authorList>
    </citation>
    <scope>NUCLEOTIDE SEQUENCE [LARGE SCALE GENOMIC DNA]</scope>
    <source>
        <strain evidence="6 7">KCTC 23307</strain>
    </source>
</reference>